<evidence type="ECO:0000313" key="1">
    <source>
        <dbReference type="EMBL" id="MPC14842.1"/>
    </source>
</evidence>
<evidence type="ECO:0000313" key="2">
    <source>
        <dbReference type="Proteomes" id="UP000324222"/>
    </source>
</evidence>
<comment type="caution">
    <text evidence="1">The sequence shown here is derived from an EMBL/GenBank/DDBJ whole genome shotgun (WGS) entry which is preliminary data.</text>
</comment>
<gene>
    <name evidence="1" type="ORF">E2C01_007618</name>
</gene>
<reference evidence="1 2" key="1">
    <citation type="submission" date="2019-05" db="EMBL/GenBank/DDBJ databases">
        <title>Another draft genome of Portunus trituberculatus and its Hox gene families provides insights of decapod evolution.</title>
        <authorList>
            <person name="Jeong J.-H."/>
            <person name="Song I."/>
            <person name="Kim S."/>
            <person name="Choi T."/>
            <person name="Kim D."/>
            <person name="Ryu S."/>
            <person name="Kim W."/>
        </authorList>
    </citation>
    <scope>NUCLEOTIDE SEQUENCE [LARGE SCALE GENOMIC DNA]</scope>
    <source>
        <tissue evidence="1">Muscle</tissue>
    </source>
</reference>
<sequence>MCESSITPEDRSCWWLNKNPQTQDGWAAAWWEEGEHVEELWEWDGRGTKRRIIQQWWWGRG</sequence>
<name>A0A5B7CYM6_PORTR</name>
<accession>A0A5B7CYM6</accession>
<protein>
    <submittedName>
        <fullName evidence="1">Uncharacterized protein</fullName>
    </submittedName>
</protein>
<dbReference type="EMBL" id="VSRR010000383">
    <property type="protein sequence ID" value="MPC14842.1"/>
    <property type="molecule type" value="Genomic_DNA"/>
</dbReference>
<dbReference type="Proteomes" id="UP000324222">
    <property type="component" value="Unassembled WGS sequence"/>
</dbReference>
<proteinExistence type="predicted"/>
<dbReference type="AlphaFoldDB" id="A0A5B7CYM6"/>
<keyword evidence="2" id="KW-1185">Reference proteome</keyword>
<organism evidence="1 2">
    <name type="scientific">Portunus trituberculatus</name>
    <name type="common">Swimming crab</name>
    <name type="synonym">Neptunus trituberculatus</name>
    <dbReference type="NCBI Taxonomy" id="210409"/>
    <lineage>
        <taxon>Eukaryota</taxon>
        <taxon>Metazoa</taxon>
        <taxon>Ecdysozoa</taxon>
        <taxon>Arthropoda</taxon>
        <taxon>Crustacea</taxon>
        <taxon>Multicrustacea</taxon>
        <taxon>Malacostraca</taxon>
        <taxon>Eumalacostraca</taxon>
        <taxon>Eucarida</taxon>
        <taxon>Decapoda</taxon>
        <taxon>Pleocyemata</taxon>
        <taxon>Brachyura</taxon>
        <taxon>Eubrachyura</taxon>
        <taxon>Portunoidea</taxon>
        <taxon>Portunidae</taxon>
        <taxon>Portuninae</taxon>
        <taxon>Portunus</taxon>
    </lineage>
</organism>